<evidence type="ECO:0000313" key="3">
    <source>
        <dbReference type="Proteomes" id="UP000218418"/>
    </source>
</evidence>
<gene>
    <name evidence="2" type="ORF">NIES267_68070</name>
</gene>
<feature type="transmembrane region" description="Helical" evidence="1">
    <location>
        <begin position="72"/>
        <end position="93"/>
    </location>
</feature>
<evidence type="ECO:0008006" key="4">
    <source>
        <dbReference type="Google" id="ProtNLM"/>
    </source>
</evidence>
<protein>
    <recommendedName>
        <fullName evidence="4">O-antigen polymerase</fullName>
    </recommendedName>
</protein>
<dbReference type="AlphaFoldDB" id="A0A1Z4M1D7"/>
<organism evidence="2 3">
    <name type="scientific">Calothrix parasitica NIES-267</name>
    <dbReference type="NCBI Taxonomy" id="1973488"/>
    <lineage>
        <taxon>Bacteria</taxon>
        <taxon>Bacillati</taxon>
        <taxon>Cyanobacteriota</taxon>
        <taxon>Cyanophyceae</taxon>
        <taxon>Nostocales</taxon>
        <taxon>Calotrichaceae</taxon>
        <taxon>Calothrix</taxon>
    </lineage>
</organism>
<name>A0A1Z4M1D7_9CYAN</name>
<dbReference type="EMBL" id="AP018227">
    <property type="protein sequence ID" value="BAY87286.1"/>
    <property type="molecule type" value="Genomic_DNA"/>
</dbReference>
<dbReference type="OrthoDB" id="528851at2"/>
<feature type="transmembrane region" description="Helical" evidence="1">
    <location>
        <begin position="377"/>
        <end position="400"/>
    </location>
</feature>
<accession>A0A1Z4M1D7</accession>
<feature type="transmembrane region" description="Helical" evidence="1">
    <location>
        <begin position="12"/>
        <end position="30"/>
    </location>
</feature>
<feature type="transmembrane region" description="Helical" evidence="1">
    <location>
        <begin position="225"/>
        <end position="241"/>
    </location>
</feature>
<keyword evidence="1" id="KW-0472">Membrane</keyword>
<reference evidence="2 3" key="1">
    <citation type="submission" date="2017-06" db="EMBL/GenBank/DDBJ databases">
        <title>Genome sequencing of cyanobaciteial culture collection at National Institute for Environmental Studies (NIES).</title>
        <authorList>
            <person name="Hirose Y."/>
            <person name="Shimura Y."/>
            <person name="Fujisawa T."/>
            <person name="Nakamura Y."/>
            <person name="Kawachi M."/>
        </authorList>
    </citation>
    <scope>NUCLEOTIDE SEQUENCE [LARGE SCALE GENOMIC DNA]</scope>
    <source>
        <strain evidence="2 3">NIES-267</strain>
    </source>
</reference>
<sequence length="461" mass="51472">MNTHTAIYKEKKAFISNSTLLLLAFATAYFPRVLDTLGAPSPINFLHFATVPLASLIIITKTKTKDQNQIAISWKLISGLFILLTVMSTSMFLNNAGFVNLFINYFLLAEPFIILVAIVCIPMSPETLKKMKYWLFIFGLSNLVLAYMQNFLIKAGILRVIEMTPEDNIQGVFYLSGAGNYVSVSVSISFALFFLLTAKNVALWIRISGLLAAFYQLMASDSKQVLLLFLGGWFFLSLTKIKNISKALMYCIGFVAIIFGLIWCVNNLDFPVFDSFRYWFSRTDLYGSDGEAINLKLAGIRNVINAYESDLNWLFGLGPGHSIGRLGGWVLLEYKSLLGSLGATFHPVSSATKQVIENSWLAKDSSLFSPLFSWGGIWGDIGFLGLGSYLYLGCIALNLLGKDDLSKFLIFNVVTAGFILTQMEEPGYMLTIASLIGMRYQERQVEKRERSRLAHLPPESQ</sequence>
<feature type="transmembrane region" description="Helical" evidence="1">
    <location>
        <begin position="42"/>
        <end position="60"/>
    </location>
</feature>
<feature type="transmembrane region" description="Helical" evidence="1">
    <location>
        <begin position="203"/>
        <end position="219"/>
    </location>
</feature>
<proteinExistence type="predicted"/>
<keyword evidence="3" id="KW-1185">Reference proteome</keyword>
<evidence type="ECO:0000256" key="1">
    <source>
        <dbReference type="SAM" id="Phobius"/>
    </source>
</evidence>
<feature type="transmembrane region" description="Helical" evidence="1">
    <location>
        <begin position="99"/>
        <end position="121"/>
    </location>
</feature>
<keyword evidence="1" id="KW-1133">Transmembrane helix</keyword>
<evidence type="ECO:0000313" key="2">
    <source>
        <dbReference type="EMBL" id="BAY87286.1"/>
    </source>
</evidence>
<keyword evidence="1" id="KW-0812">Transmembrane</keyword>
<feature type="transmembrane region" description="Helical" evidence="1">
    <location>
        <begin position="248"/>
        <end position="268"/>
    </location>
</feature>
<dbReference type="Proteomes" id="UP000218418">
    <property type="component" value="Chromosome"/>
</dbReference>
<feature type="transmembrane region" description="Helical" evidence="1">
    <location>
        <begin position="173"/>
        <end position="196"/>
    </location>
</feature>
<feature type="transmembrane region" description="Helical" evidence="1">
    <location>
        <begin position="133"/>
        <end position="153"/>
    </location>
</feature>